<sequence length="49" mass="5339">MHWIPLRGSPDVSRSQAEAGRHHKIQRPASVQRLASLAGSCEQSTQACV</sequence>
<reference evidence="3" key="2">
    <citation type="submission" date="2021-05" db="UniProtKB">
        <authorList>
            <consortium name="EnsemblPlants"/>
        </authorList>
    </citation>
    <scope>IDENTIFICATION</scope>
    <source>
        <strain evidence="3">subsp. malaccensis</strain>
    </source>
</reference>
<evidence type="ECO:0000313" key="4">
    <source>
        <dbReference type="Proteomes" id="UP000012960"/>
    </source>
</evidence>
<dbReference type="Proteomes" id="UP000012960">
    <property type="component" value="Unplaced"/>
</dbReference>
<evidence type="ECO:0000313" key="2">
    <source>
        <dbReference type="EMBL" id="CAG1862514.1"/>
    </source>
</evidence>
<proteinExistence type="predicted"/>
<dbReference type="Gramene" id="Ma02_t19300.1">
    <property type="protein sequence ID" value="Ma02_p19300.1"/>
    <property type="gene ID" value="Ma02_g19300"/>
</dbReference>
<dbReference type="AlphaFoldDB" id="A0A804I4H4"/>
<accession>A0A804I4H4</accession>
<gene>
    <name evidence="2" type="ORF">GSMUA_74080.1</name>
</gene>
<evidence type="ECO:0000256" key="1">
    <source>
        <dbReference type="SAM" id="MobiDB-lite"/>
    </source>
</evidence>
<reference evidence="2" key="1">
    <citation type="submission" date="2021-03" db="EMBL/GenBank/DDBJ databases">
        <authorList>
            <consortium name="Genoscope - CEA"/>
            <person name="William W."/>
        </authorList>
    </citation>
    <scope>NUCLEOTIDE SEQUENCE</scope>
    <source>
        <strain evidence="2">Doubled-haploid Pahang</strain>
    </source>
</reference>
<feature type="region of interest" description="Disordered" evidence="1">
    <location>
        <begin position="1"/>
        <end position="28"/>
    </location>
</feature>
<evidence type="ECO:0000313" key="3">
    <source>
        <dbReference type="EnsemblPlants" id="Ma02_p19300.1"/>
    </source>
</evidence>
<name>A0A804I4H4_MUSAM</name>
<keyword evidence="4" id="KW-1185">Reference proteome</keyword>
<dbReference type="InParanoid" id="A0A804I4H4"/>
<organism evidence="3 4">
    <name type="scientific">Musa acuminata subsp. malaccensis</name>
    <name type="common">Wild banana</name>
    <name type="synonym">Musa malaccensis</name>
    <dbReference type="NCBI Taxonomy" id="214687"/>
    <lineage>
        <taxon>Eukaryota</taxon>
        <taxon>Viridiplantae</taxon>
        <taxon>Streptophyta</taxon>
        <taxon>Embryophyta</taxon>
        <taxon>Tracheophyta</taxon>
        <taxon>Spermatophyta</taxon>
        <taxon>Magnoliopsida</taxon>
        <taxon>Liliopsida</taxon>
        <taxon>Zingiberales</taxon>
        <taxon>Musaceae</taxon>
        <taxon>Musa</taxon>
    </lineage>
</organism>
<dbReference type="EMBL" id="HG996467">
    <property type="protein sequence ID" value="CAG1862514.1"/>
    <property type="molecule type" value="Genomic_DNA"/>
</dbReference>
<protein>
    <submittedName>
        <fullName evidence="2">(wild Malaysian banana) hypothetical protein</fullName>
    </submittedName>
</protein>
<dbReference type="EnsemblPlants" id="Ma02_t19300.1">
    <property type="protein sequence ID" value="Ma02_p19300.1"/>
    <property type="gene ID" value="Ma02_g19300"/>
</dbReference>